<protein>
    <submittedName>
        <fullName evidence="1">Uncharacterized protein</fullName>
    </submittedName>
</protein>
<evidence type="ECO:0000313" key="1">
    <source>
        <dbReference type="EnsemblPlants" id="AVESA.00010b.r2.6AG1061780.1.CDS"/>
    </source>
</evidence>
<reference evidence="1" key="2">
    <citation type="submission" date="2025-09" db="UniProtKB">
        <authorList>
            <consortium name="EnsemblPlants"/>
        </authorList>
    </citation>
    <scope>IDENTIFICATION</scope>
</reference>
<reference evidence="1" key="1">
    <citation type="submission" date="2021-05" db="EMBL/GenBank/DDBJ databases">
        <authorList>
            <person name="Scholz U."/>
            <person name="Mascher M."/>
            <person name="Fiebig A."/>
        </authorList>
    </citation>
    <scope>NUCLEOTIDE SEQUENCE [LARGE SCALE GENOMIC DNA]</scope>
</reference>
<proteinExistence type="predicted"/>
<organism evidence="1 2">
    <name type="scientific">Avena sativa</name>
    <name type="common">Oat</name>
    <dbReference type="NCBI Taxonomy" id="4498"/>
    <lineage>
        <taxon>Eukaryota</taxon>
        <taxon>Viridiplantae</taxon>
        <taxon>Streptophyta</taxon>
        <taxon>Embryophyta</taxon>
        <taxon>Tracheophyta</taxon>
        <taxon>Spermatophyta</taxon>
        <taxon>Magnoliopsida</taxon>
        <taxon>Liliopsida</taxon>
        <taxon>Poales</taxon>
        <taxon>Poaceae</taxon>
        <taxon>BOP clade</taxon>
        <taxon>Pooideae</taxon>
        <taxon>Poodae</taxon>
        <taxon>Poeae</taxon>
        <taxon>Poeae Chloroplast Group 1 (Aveneae type)</taxon>
        <taxon>Aveninae</taxon>
        <taxon>Avena</taxon>
    </lineage>
</organism>
<accession>A0ACD5YYT8</accession>
<evidence type="ECO:0000313" key="2">
    <source>
        <dbReference type="Proteomes" id="UP001732700"/>
    </source>
</evidence>
<keyword evidence="2" id="KW-1185">Reference proteome</keyword>
<name>A0ACD5YYT8_AVESA</name>
<sequence>MDAAPTSAGVAPAAAAAPPPPGPAATTTTSAAKPSAAATKVKKKLTDEQRAEETRKRGERRKRARDRRDATALAQERANALEVAAAIQAKANAEALAKMVHTLMMRKEQNQQAAASSSSSANKPPVPGMDAAGAVQSRVCHAREHSPETVEPFPTLRIDLSVTPKGGGSSNSNKTASTIPAGSMPAPRQLFDETPTPNPAQDTQNCGAEHDTQQDGMSIDREPLFEDKLSRQARIGGNRRTGSYTDLEDEMLCDAWLKIGQDAITGAKPKGVAFRNRIWKYFHEHRHFGDKPFESDRNVNSLTKRWATISEQCSKFCASYDHVKLRPVSGVGVQDLVFQAMEHFKTCHDKKAFTLPHCWLKLKDCRKWRELYCGVEAKGGSSSVTDVEGTTNTKLDAERETSSLSIQEMLKEMIAEKEVSLEKRDERKRKEREEAAKSFYEIQSKMLEIEEINARSRARELDLKQKEVELSILAEENRIMTADLTDKDPTQRAWFEKKRKMILDRDA</sequence>
<dbReference type="EnsemblPlants" id="AVESA.00010b.r2.6AG1061780.1">
    <property type="protein sequence ID" value="AVESA.00010b.r2.6AG1061780.1.CDS"/>
    <property type="gene ID" value="AVESA.00010b.r2.6AG1061780"/>
</dbReference>
<dbReference type="Proteomes" id="UP001732700">
    <property type="component" value="Chromosome 6A"/>
</dbReference>